<feature type="region of interest" description="Disordered" evidence="1">
    <location>
        <begin position="1"/>
        <end position="113"/>
    </location>
</feature>
<feature type="non-terminal residue" evidence="2">
    <location>
        <position position="1"/>
    </location>
</feature>
<reference evidence="2" key="1">
    <citation type="submission" date="2020-02" db="EMBL/GenBank/DDBJ databases">
        <authorList>
            <person name="Meier V. D."/>
        </authorList>
    </citation>
    <scope>NUCLEOTIDE SEQUENCE</scope>
    <source>
        <strain evidence="2">AVDCRST_MAG52</strain>
    </source>
</reference>
<sequence>CPSAPGAACTSSWGRPSPSSPSGCWRCSCAGPSAPARAPVRAARLRRRRPTTVCSPGWPRCRAGSPRSRSGRFSPTPGSGPPCAARDRTAPTSWSSPRTPSGPAPSPPPFPVA</sequence>
<gene>
    <name evidence="2" type="ORF">AVDCRST_MAG52-3137</name>
</gene>
<proteinExistence type="predicted"/>
<evidence type="ECO:0000313" key="2">
    <source>
        <dbReference type="EMBL" id="CAA9269742.1"/>
    </source>
</evidence>
<feature type="compositionally biased region" description="Low complexity" evidence="1">
    <location>
        <begin position="11"/>
        <end position="42"/>
    </location>
</feature>
<accession>A0A6J4J8P2</accession>
<dbReference type="AlphaFoldDB" id="A0A6J4J8P2"/>
<feature type="compositionally biased region" description="Low complexity" evidence="1">
    <location>
        <begin position="59"/>
        <end position="77"/>
    </location>
</feature>
<evidence type="ECO:0000256" key="1">
    <source>
        <dbReference type="SAM" id="MobiDB-lite"/>
    </source>
</evidence>
<dbReference type="EMBL" id="CADCTN010000216">
    <property type="protein sequence ID" value="CAA9269742.1"/>
    <property type="molecule type" value="Genomic_DNA"/>
</dbReference>
<name>A0A6J4J8P2_9ACTN</name>
<organism evidence="2">
    <name type="scientific">uncultured Blastococcus sp</name>
    <dbReference type="NCBI Taxonomy" id="217144"/>
    <lineage>
        <taxon>Bacteria</taxon>
        <taxon>Bacillati</taxon>
        <taxon>Actinomycetota</taxon>
        <taxon>Actinomycetes</taxon>
        <taxon>Geodermatophilales</taxon>
        <taxon>Geodermatophilaceae</taxon>
        <taxon>Blastococcus</taxon>
        <taxon>environmental samples</taxon>
    </lineage>
</organism>
<feature type="non-terminal residue" evidence="2">
    <location>
        <position position="113"/>
    </location>
</feature>
<feature type="compositionally biased region" description="Pro residues" evidence="1">
    <location>
        <begin position="100"/>
        <end position="113"/>
    </location>
</feature>
<protein>
    <submittedName>
        <fullName evidence="2">Uncharacterized protein</fullName>
    </submittedName>
</protein>